<dbReference type="EMBL" id="JAUEPH010000004">
    <property type="protein sequence ID" value="MDN3204433.1"/>
    <property type="molecule type" value="Genomic_DNA"/>
</dbReference>
<name>A0ABT7YD75_9BACT</name>
<proteinExistence type="predicted"/>
<keyword evidence="2" id="KW-1185">Reference proteome</keyword>
<accession>A0ABT7YD75</accession>
<sequence length="231" mass="25546">MMLDSEFRGSSDSYKVKRKGVKVVGRYEFGPYRILNGSSGIYKEKGSSNFWTGDAVKEAKFSSNFIFQGVLYDSILVNTATTSVIAIDEKESFALRSLFGWSEAEITRKEVFLVDMVFSDESTNWTLIMSYTSSGEENTTLPGQVPNGIQGKLVNGDTLIEIIPETNWDNGKASSVLKPLEAYLFKINGETIGAVQVFPINKLMVWIKKDLSESLKDVLATGAVALITKSF</sequence>
<evidence type="ECO:0000313" key="2">
    <source>
        <dbReference type="Proteomes" id="UP001171916"/>
    </source>
</evidence>
<protein>
    <submittedName>
        <fullName evidence="1">Uncharacterized protein</fullName>
    </submittedName>
</protein>
<evidence type="ECO:0000313" key="1">
    <source>
        <dbReference type="EMBL" id="MDN3204433.1"/>
    </source>
</evidence>
<dbReference type="Proteomes" id="UP001171916">
    <property type="component" value="Unassembled WGS sequence"/>
</dbReference>
<gene>
    <name evidence="1" type="ORF">QVH07_09745</name>
</gene>
<organism evidence="1 2">
    <name type="scientific">Algoriphagus sediminis</name>
    <dbReference type="NCBI Taxonomy" id="3057113"/>
    <lineage>
        <taxon>Bacteria</taxon>
        <taxon>Pseudomonadati</taxon>
        <taxon>Bacteroidota</taxon>
        <taxon>Cytophagia</taxon>
        <taxon>Cytophagales</taxon>
        <taxon>Cyclobacteriaceae</taxon>
        <taxon>Algoriphagus</taxon>
    </lineage>
</organism>
<reference evidence="1" key="1">
    <citation type="submission" date="2023-06" db="EMBL/GenBank/DDBJ databases">
        <title>Robiginitalea aurantiacus sp. nov. and Algoriphagus sediminis sp. nov., isolated from coastal sediment.</title>
        <authorList>
            <person name="Zhou Z.Y."/>
            <person name="An J."/>
            <person name="Jia Y.W."/>
            <person name="Du Z.J."/>
        </authorList>
    </citation>
    <scope>NUCLEOTIDE SEQUENCE</scope>
    <source>
        <strain evidence="1">C2-7</strain>
    </source>
</reference>
<comment type="caution">
    <text evidence="1">The sequence shown here is derived from an EMBL/GenBank/DDBJ whole genome shotgun (WGS) entry which is preliminary data.</text>
</comment>
<dbReference type="RefSeq" id="WP_289999989.1">
    <property type="nucleotide sequence ID" value="NZ_JAUEPH010000004.1"/>
</dbReference>